<dbReference type="PANTHER" id="PTHR48228:SF7">
    <property type="entry name" value="FATTY ACYL-COA TRANSFERASE RV3272-RELATED"/>
    <property type="match status" value="1"/>
</dbReference>
<dbReference type="InterPro" id="IPR050509">
    <property type="entry name" value="CoA-transferase_III"/>
</dbReference>
<organism evidence="1 2">
    <name type="scientific">Bradyrhizobium vignae</name>
    <dbReference type="NCBI Taxonomy" id="1549949"/>
    <lineage>
        <taxon>Bacteria</taxon>
        <taxon>Pseudomonadati</taxon>
        <taxon>Pseudomonadota</taxon>
        <taxon>Alphaproteobacteria</taxon>
        <taxon>Hyphomicrobiales</taxon>
        <taxon>Nitrobacteraceae</taxon>
        <taxon>Bradyrhizobium</taxon>
    </lineage>
</organism>
<evidence type="ECO:0000313" key="2">
    <source>
        <dbReference type="Proteomes" id="UP000246085"/>
    </source>
</evidence>
<dbReference type="Pfam" id="PF02515">
    <property type="entry name" value="CoA_transf_3"/>
    <property type="match status" value="1"/>
</dbReference>
<evidence type="ECO:0000313" key="1">
    <source>
        <dbReference type="EMBL" id="SPP93059.1"/>
    </source>
</evidence>
<dbReference type="InterPro" id="IPR023606">
    <property type="entry name" value="CoA-Trfase_III_dom_1_sf"/>
</dbReference>
<evidence type="ECO:0008006" key="3">
    <source>
        <dbReference type="Google" id="ProtNLM"/>
    </source>
</evidence>
<dbReference type="SUPFAM" id="SSF89796">
    <property type="entry name" value="CoA-transferase family III (CaiB/BaiF)"/>
    <property type="match status" value="1"/>
</dbReference>
<proteinExistence type="predicted"/>
<reference evidence="1 2" key="1">
    <citation type="submission" date="2018-03" db="EMBL/GenBank/DDBJ databases">
        <authorList>
            <person name="Gully D."/>
        </authorList>
    </citation>
    <scope>NUCLEOTIDE SEQUENCE [LARGE SCALE GENOMIC DNA]</scope>
    <source>
        <strain evidence="1">ORS3257</strain>
    </source>
</reference>
<accession>A0A2U3PVB3</accession>
<dbReference type="PANTHER" id="PTHR48228">
    <property type="entry name" value="SUCCINYL-COA--D-CITRAMALATE COA-TRANSFERASE"/>
    <property type="match status" value="1"/>
</dbReference>
<protein>
    <recommendedName>
        <fullName evidence="3">CoA transferase</fullName>
    </recommendedName>
</protein>
<dbReference type="KEGG" id="bvz:BRAD3257_1955"/>
<dbReference type="InterPro" id="IPR003673">
    <property type="entry name" value="CoA-Trfase_fam_III"/>
</dbReference>
<name>A0A2U3PVB3_9BRAD</name>
<gene>
    <name evidence="1" type="ORF">BRAD3257_1955</name>
</gene>
<dbReference type="GO" id="GO:0003824">
    <property type="term" value="F:catalytic activity"/>
    <property type="evidence" value="ECO:0007669"/>
    <property type="project" value="InterPro"/>
</dbReference>
<dbReference type="Gene3D" id="3.40.50.10540">
    <property type="entry name" value="Crotonobetainyl-coa:carnitine coa-transferase, domain 1"/>
    <property type="match status" value="1"/>
</dbReference>
<dbReference type="AlphaFoldDB" id="A0A2U3PVB3"/>
<sequence length="86" mass="9559">MSAAPLEGLRVVDFNRVLAGPHCTKALRDLGADVTKIEPPAGDLGRFGWALLRAAECRQEEPQYRSELCGSPRNCRKALPRCRCHR</sequence>
<dbReference type="Proteomes" id="UP000246085">
    <property type="component" value="Chromosome BRAD3257"/>
</dbReference>
<dbReference type="EMBL" id="LS398110">
    <property type="protein sequence ID" value="SPP93059.1"/>
    <property type="molecule type" value="Genomic_DNA"/>
</dbReference>